<dbReference type="GO" id="GO:0001673">
    <property type="term" value="C:male germ cell nucleus"/>
    <property type="evidence" value="ECO:0007669"/>
    <property type="project" value="Ensembl"/>
</dbReference>
<evidence type="ECO:0000256" key="7">
    <source>
        <dbReference type="ARBA" id="ARBA00061642"/>
    </source>
</evidence>
<dbReference type="Proteomes" id="UP000694380">
    <property type="component" value="Unplaced"/>
</dbReference>
<dbReference type="Pfam" id="PF00035">
    <property type="entry name" value="dsrm"/>
    <property type="match status" value="1"/>
</dbReference>
<sequence>VAGAGGHRRLRCCFGKQSPAPPRGGRWAAAGRSYCTRPLGVNGKMARNNDWFQSSRVPSFAQMLKKNLPTEPPPQAPPQPSPHPVNMGLMFSSSENYNMPNSARKVTHITGHVSDLLCSKAAHPPPITSLLPKKIPKEFILKYKRGEINPVSALHQFAQMQRVQLDLKETVTTGNVLGAYFAFCAVVDGVQYKTGLGQNKKESKSNAAKLALDELLQLDDTGPKVFESSGPPRIPAEPIVSAESTYISKMPYERRHLVYEKFSRAVRETFNSLTAKYPEYQSCSNSLAAFIIEKAGHYEVVALGTGEFNYSQCIHHDGRVLHDTHAAVTARRSLLRYFYRQLLLFYSKNPIMMDKSIFCMEPASSLLSLKQNINIFLYMNQLPKGSAQIKSQLRLNPNSISAFEANEELSLHLAVEGKIYLTVYCPTEAANRVNSMSASDKLTRWEVLGVQGALLSHFIQPVYISSILVGDGNCSDTRGLEIAIKQRVDDALTSKLPMFYLVNRPHISLVTATHPVQIDLEHRSLSMNWSQGDTSLEVVDGFNGKITESSPFKSGTSMASRLCKAAMLNRFKLVSKEAKRSDLLEASTYHEAKIKSTLYQEAKHLLKSYLEQYGYGSWIVKSPHIEQFSM</sequence>
<evidence type="ECO:0000256" key="4">
    <source>
        <dbReference type="ARBA" id="ARBA00022871"/>
    </source>
</evidence>
<keyword evidence="2" id="KW-0217">Developmental protein</keyword>
<evidence type="ECO:0000313" key="13">
    <source>
        <dbReference type="Proteomes" id="UP000694380"/>
    </source>
</evidence>
<protein>
    <recommendedName>
        <fullName evidence="8">Adenosine deaminase domain-containing protein 1</fullName>
    </recommendedName>
</protein>
<name>A0A8C3ILC5_CHRPI</name>
<organism evidence="12 13">
    <name type="scientific">Chrysemys picta bellii</name>
    <name type="common">Western painted turtle</name>
    <name type="synonym">Emys bellii</name>
    <dbReference type="NCBI Taxonomy" id="8478"/>
    <lineage>
        <taxon>Eukaryota</taxon>
        <taxon>Metazoa</taxon>
        <taxon>Chordata</taxon>
        <taxon>Craniata</taxon>
        <taxon>Vertebrata</taxon>
        <taxon>Euteleostomi</taxon>
        <taxon>Archelosauria</taxon>
        <taxon>Testudinata</taxon>
        <taxon>Testudines</taxon>
        <taxon>Cryptodira</taxon>
        <taxon>Durocryptodira</taxon>
        <taxon>Testudinoidea</taxon>
        <taxon>Emydidae</taxon>
        <taxon>Chrysemys</taxon>
    </lineage>
</organism>
<dbReference type="Gene3D" id="3.30.160.20">
    <property type="match status" value="1"/>
</dbReference>
<dbReference type="PANTHER" id="PTHR10910">
    <property type="entry name" value="EUKARYOTE SPECIFIC DSRNA BINDING PROTEIN"/>
    <property type="match status" value="1"/>
</dbReference>
<keyword evidence="6" id="KW-0539">Nucleus</keyword>
<dbReference type="GO" id="GO:0006396">
    <property type="term" value="P:RNA processing"/>
    <property type="evidence" value="ECO:0007669"/>
    <property type="project" value="InterPro"/>
</dbReference>
<dbReference type="GO" id="GO:0006382">
    <property type="term" value="P:adenosine to inosine editing"/>
    <property type="evidence" value="ECO:0007669"/>
    <property type="project" value="TreeGrafter"/>
</dbReference>
<comment type="subcellular location">
    <subcellularLocation>
        <location evidence="1">Nucleus</location>
    </subcellularLocation>
</comment>
<dbReference type="InterPro" id="IPR002466">
    <property type="entry name" value="A_deamin"/>
</dbReference>
<evidence type="ECO:0000259" key="11">
    <source>
        <dbReference type="PROSITE" id="PS50141"/>
    </source>
</evidence>
<evidence type="ECO:0000259" key="10">
    <source>
        <dbReference type="PROSITE" id="PS50137"/>
    </source>
</evidence>
<proteinExistence type="inferred from homology"/>
<dbReference type="OMA" id="GNCKDTR"/>
<evidence type="ECO:0000256" key="6">
    <source>
        <dbReference type="ARBA" id="ARBA00023242"/>
    </source>
</evidence>
<reference evidence="12" key="2">
    <citation type="submission" date="2025-09" db="UniProtKB">
        <authorList>
            <consortium name="Ensembl"/>
        </authorList>
    </citation>
    <scope>IDENTIFICATION</scope>
</reference>
<dbReference type="GeneTree" id="ENSGT00940000156842"/>
<dbReference type="GO" id="GO:0005730">
    <property type="term" value="C:nucleolus"/>
    <property type="evidence" value="ECO:0007669"/>
    <property type="project" value="TreeGrafter"/>
</dbReference>
<dbReference type="SUPFAM" id="SSF54768">
    <property type="entry name" value="dsRNA-binding domain-like"/>
    <property type="match status" value="1"/>
</dbReference>
<evidence type="ECO:0000256" key="1">
    <source>
        <dbReference type="ARBA" id="ARBA00004123"/>
    </source>
</evidence>
<dbReference type="GO" id="GO:0008251">
    <property type="term" value="F:tRNA-specific adenosine deaminase activity"/>
    <property type="evidence" value="ECO:0007669"/>
    <property type="project" value="TreeGrafter"/>
</dbReference>
<dbReference type="PROSITE" id="PS50141">
    <property type="entry name" value="A_DEAMIN_EDITASE"/>
    <property type="match status" value="1"/>
</dbReference>
<dbReference type="SMART" id="SM00552">
    <property type="entry name" value="ADEAMc"/>
    <property type="match status" value="1"/>
</dbReference>
<evidence type="ECO:0000256" key="8">
    <source>
        <dbReference type="ARBA" id="ARBA00067842"/>
    </source>
</evidence>
<feature type="domain" description="DRBM" evidence="10">
    <location>
        <begin position="149"/>
        <end position="217"/>
    </location>
</feature>
<comment type="similarity">
    <text evidence="7">Belongs to the ADAD family.</text>
</comment>
<dbReference type="GO" id="GO:0003726">
    <property type="term" value="F:double-stranded RNA adenosine deaminase activity"/>
    <property type="evidence" value="ECO:0007669"/>
    <property type="project" value="TreeGrafter"/>
</dbReference>
<dbReference type="PROSITE" id="PS50137">
    <property type="entry name" value="DS_RBD"/>
    <property type="match status" value="1"/>
</dbReference>
<dbReference type="AlphaFoldDB" id="A0A8C3ILC5"/>
<keyword evidence="4" id="KW-0744">Spermatogenesis</keyword>
<dbReference type="InterPro" id="IPR014720">
    <property type="entry name" value="dsRBD_dom"/>
</dbReference>
<evidence type="ECO:0000256" key="5">
    <source>
        <dbReference type="ARBA" id="ARBA00022884"/>
    </source>
</evidence>
<dbReference type="GO" id="GO:0003725">
    <property type="term" value="F:double-stranded RNA binding"/>
    <property type="evidence" value="ECO:0007669"/>
    <property type="project" value="TreeGrafter"/>
</dbReference>
<evidence type="ECO:0000256" key="2">
    <source>
        <dbReference type="ARBA" id="ARBA00022473"/>
    </source>
</evidence>
<evidence type="ECO:0000256" key="9">
    <source>
        <dbReference type="PROSITE-ProRule" id="PRU00266"/>
    </source>
</evidence>
<keyword evidence="13" id="KW-1185">Reference proteome</keyword>
<feature type="domain" description="A to I editase" evidence="11">
    <location>
        <begin position="302"/>
        <end position="628"/>
    </location>
</feature>
<dbReference type="SMART" id="SM00358">
    <property type="entry name" value="DSRM"/>
    <property type="match status" value="1"/>
</dbReference>
<keyword evidence="3" id="KW-0221">Differentiation</keyword>
<accession>A0A8C3ILC5</accession>
<dbReference type="GO" id="GO:0007286">
    <property type="term" value="P:spermatid development"/>
    <property type="evidence" value="ECO:0007669"/>
    <property type="project" value="Ensembl"/>
</dbReference>
<dbReference type="PANTHER" id="PTHR10910:SF103">
    <property type="entry name" value="ADENOSINE DEAMINASE DOMAIN-CONTAINING PROTEIN 1"/>
    <property type="match status" value="1"/>
</dbReference>
<keyword evidence="5 9" id="KW-0694">RNA-binding</keyword>
<evidence type="ECO:0000256" key="3">
    <source>
        <dbReference type="ARBA" id="ARBA00022782"/>
    </source>
</evidence>
<dbReference type="CDD" id="cd19905">
    <property type="entry name" value="DSRM_ADAD1"/>
    <property type="match status" value="1"/>
</dbReference>
<dbReference type="InterPro" id="IPR044455">
    <property type="entry name" value="ADAD1_DSRM"/>
</dbReference>
<dbReference type="Pfam" id="PF02137">
    <property type="entry name" value="A_deamin"/>
    <property type="match status" value="1"/>
</dbReference>
<dbReference type="GO" id="GO:0005737">
    <property type="term" value="C:cytoplasm"/>
    <property type="evidence" value="ECO:0007669"/>
    <property type="project" value="TreeGrafter"/>
</dbReference>
<reference evidence="12" key="1">
    <citation type="submission" date="2025-08" db="UniProtKB">
        <authorList>
            <consortium name="Ensembl"/>
        </authorList>
    </citation>
    <scope>IDENTIFICATION</scope>
</reference>
<evidence type="ECO:0000313" key="12">
    <source>
        <dbReference type="Ensembl" id="ENSCPBP00000035393.1"/>
    </source>
</evidence>
<gene>
    <name evidence="12" type="primary">ADAD1</name>
</gene>
<dbReference type="Ensembl" id="ENSCPBT00000041521.1">
    <property type="protein sequence ID" value="ENSCPBP00000035393.1"/>
    <property type="gene ID" value="ENSCPBG00000024656.1"/>
</dbReference>
<dbReference type="FunFam" id="3.30.160.20:FF:000033">
    <property type="entry name" value="Adenosine deaminase domain-containing 1 (testis-specific)"/>
    <property type="match status" value="1"/>
</dbReference>